<evidence type="ECO:0000313" key="2">
    <source>
        <dbReference type="Proteomes" id="UP000008021"/>
    </source>
</evidence>
<dbReference type="STRING" id="40149.A0A0E0FBV5"/>
<dbReference type="Proteomes" id="UP000008021">
    <property type="component" value="Chromosome 12"/>
</dbReference>
<protein>
    <submittedName>
        <fullName evidence="1">Uncharacterized protein</fullName>
    </submittedName>
</protein>
<keyword evidence="2" id="KW-1185">Reference proteome</keyword>
<evidence type="ECO:0000313" key="1">
    <source>
        <dbReference type="EnsemblPlants" id="OMERI12G07600.1"/>
    </source>
</evidence>
<accession>A0A0E0FBV5</accession>
<dbReference type="AlphaFoldDB" id="A0A0E0FBV5"/>
<dbReference type="HOGENOM" id="CLU_1716144_0_0_1"/>
<reference evidence="1" key="1">
    <citation type="submission" date="2015-04" db="UniProtKB">
        <authorList>
            <consortium name="EnsemblPlants"/>
        </authorList>
    </citation>
    <scope>IDENTIFICATION</scope>
</reference>
<organism evidence="1">
    <name type="scientific">Oryza meridionalis</name>
    <dbReference type="NCBI Taxonomy" id="40149"/>
    <lineage>
        <taxon>Eukaryota</taxon>
        <taxon>Viridiplantae</taxon>
        <taxon>Streptophyta</taxon>
        <taxon>Embryophyta</taxon>
        <taxon>Tracheophyta</taxon>
        <taxon>Spermatophyta</taxon>
        <taxon>Magnoliopsida</taxon>
        <taxon>Liliopsida</taxon>
        <taxon>Poales</taxon>
        <taxon>Poaceae</taxon>
        <taxon>BOP clade</taxon>
        <taxon>Oryzoideae</taxon>
        <taxon>Oryzeae</taxon>
        <taxon>Oryzinae</taxon>
        <taxon>Oryza</taxon>
    </lineage>
</organism>
<dbReference type="EnsemblPlants" id="OMERI12G07600.1">
    <property type="protein sequence ID" value="OMERI12G07600.1"/>
    <property type="gene ID" value="OMERI12G07600"/>
</dbReference>
<dbReference type="Gramene" id="OMERI12G07600.1">
    <property type="protein sequence ID" value="OMERI12G07600.1"/>
    <property type="gene ID" value="OMERI12G07600"/>
</dbReference>
<name>A0A0E0FBV5_9ORYZ</name>
<sequence>MGRESVEGSQSSTQSAEHQTDCAVHKVKILKYLIVEQDVLEDIINWIPYYGKSTRIIQMDNRWVDHKTFGCAMQVYGRVNRYVIDILSKAVMVEQFELDKIVVLQLNYFSRHIVKCDIAKYYQDPYLNPSEISSLFTEPNQGYKLDVMDMDDAKALREILTYYSLRFKMFDTVDFLGGNSNNASIFR</sequence>
<proteinExistence type="predicted"/>
<reference evidence="1" key="2">
    <citation type="submission" date="2018-05" db="EMBL/GenBank/DDBJ databases">
        <title>OmerRS3 (Oryza meridionalis Reference Sequence Version 3).</title>
        <authorList>
            <person name="Zhang J."/>
            <person name="Kudrna D."/>
            <person name="Lee S."/>
            <person name="Talag J."/>
            <person name="Welchert J."/>
            <person name="Wing R.A."/>
        </authorList>
    </citation>
    <scope>NUCLEOTIDE SEQUENCE [LARGE SCALE GENOMIC DNA]</scope>
    <source>
        <strain evidence="1">cv. OR44</strain>
    </source>
</reference>